<evidence type="ECO:0008006" key="4">
    <source>
        <dbReference type="Google" id="ProtNLM"/>
    </source>
</evidence>
<accession>A0A4P8XKH1</accession>
<gene>
    <name evidence="2" type="ORF">E6C60_2118</name>
</gene>
<proteinExistence type="predicted"/>
<keyword evidence="1" id="KW-1133">Transmembrane helix</keyword>
<dbReference type="Proteomes" id="UP000300879">
    <property type="component" value="Chromosome"/>
</dbReference>
<evidence type="ECO:0000256" key="1">
    <source>
        <dbReference type="SAM" id="Phobius"/>
    </source>
</evidence>
<dbReference type="OrthoDB" id="282886at2"/>
<dbReference type="RefSeq" id="WP_138225802.1">
    <property type="nucleotide sequence ID" value="NZ_CP040396.1"/>
</dbReference>
<dbReference type="Gene3D" id="2.40.50.660">
    <property type="match status" value="1"/>
</dbReference>
<evidence type="ECO:0000313" key="2">
    <source>
        <dbReference type="EMBL" id="QCT02833.1"/>
    </source>
</evidence>
<protein>
    <recommendedName>
        <fullName evidence="4">DUF2500 domain-containing protein</fullName>
    </recommendedName>
</protein>
<keyword evidence="1" id="KW-0812">Transmembrane</keyword>
<feature type="transmembrane region" description="Helical" evidence="1">
    <location>
        <begin position="6"/>
        <end position="31"/>
    </location>
</feature>
<dbReference type="KEGG" id="palo:E6C60_2118"/>
<evidence type="ECO:0000313" key="3">
    <source>
        <dbReference type="Proteomes" id="UP000300879"/>
    </source>
</evidence>
<keyword evidence="1" id="KW-0472">Membrane</keyword>
<sequence>MGSDSLWMFDFFGSVMPVFLVAVLGIVLLSAGKNILQWNRNNHQPLLTVYSVIVSKRSELKHTAPAEDGSGSRPRTLYFITFEVESGDRMEFAVSGDEFGMCAEGDEGRLSFQGTRYLKFERHHKIRRQALRG</sequence>
<dbReference type="AlphaFoldDB" id="A0A4P8XKH1"/>
<organism evidence="2 3">
    <name type="scientific">Paenibacillus algicola</name>
    <dbReference type="NCBI Taxonomy" id="2565926"/>
    <lineage>
        <taxon>Bacteria</taxon>
        <taxon>Bacillati</taxon>
        <taxon>Bacillota</taxon>
        <taxon>Bacilli</taxon>
        <taxon>Bacillales</taxon>
        <taxon>Paenibacillaceae</taxon>
        <taxon>Paenibacillus</taxon>
    </lineage>
</organism>
<dbReference type="InterPro" id="IPR019635">
    <property type="entry name" value="DUF2500"/>
</dbReference>
<dbReference type="EMBL" id="CP040396">
    <property type="protein sequence ID" value="QCT02833.1"/>
    <property type="molecule type" value="Genomic_DNA"/>
</dbReference>
<dbReference type="Pfam" id="PF10694">
    <property type="entry name" value="DUF2500"/>
    <property type="match status" value="1"/>
</dbReference>
<keyword evidence="3" id="KW-1185">Reference proteome</keyword>
<reference evidence="2 3" key="1">
    <citation type="submission" date="2019-05" db="EMBL/GenBank/DDBJ databases">
        <authorList>
            <person name="Chen C."/>
        </authorList>
    </citation>
    <scope>NUCLEOTIDE SEQUENCE [LARGE SCALE GENOMIC DNA]</scope>
    <source>
        <strain evidence="2 3">HB172198</strain>
    </source>
</reference>
<name>A0A4P8XKH1_9BACL</name>